<keyword evidence="1" id="KW-0812">Transmembrane</keyword>
<keyword evidence="4" id="KW-1185">Reference proteome</keyword>
<feature type="chain" id="PRO_5013017460" evidence="2">
    <location>
        <begin position="16"/>
        <end position="104"/>
    </location>
</feature>
<dbReference type="Proteomes" id="UP000053660">
    <property type="component" value="Unassembled WGS sequence"/>
</dbReference>
<keyword evidence="2" id="KW-0732">Signal</keyword>
<evidence type="ECO:0000256" key="2">
    <source>
        <dbReference type="SAM" id="SignalP"/>
    </source>
</evidence>
<evidence type="ECO:0000313" key="4">
    <source>
        <dbReference type="Proteomes" id="UP000053660"/>
    </source>
</evidence>
<feature type="signal peptide" evidence="2">
    <location>
        <begin position="1"/>
        <end position="15"/>
    </location>
</feature>
<reference evidence="3 4" key="1">
    <citation type="submission" date="2014-03" db="EMBL/GenBank/DDBJ databases">
        <title>Draft genome of the hookworm Oesophagostomum dentatum.</title>
        <authorList>
            <person name="Mitreva M."/>
        </authorList>
    </citation>
    <scope>NUCLEOTIDE SEQUENCE [LARGE SCALE GENOMIC DNA]</scope>
    <source>
        <strain evidence="3 4">OD-Hann</strain>
    </source>
</reference>
<feature type="transmembrane region" description="Helical" evidence="1">
    <location>
        <begin position="69"/>
        <end position="91"/>
    </location>
</feature>
<evidence type="ECO:0000313" key="3">
    <source>
        <dbReference type="EMBL" id="KHJ84672.1"/>
    </source>
</evidence>
<dbReference type="AlphaFoldDB" id="A0A0B1SMF1"/>
<name>A0A0B1SMF1_OESDE</name>
<sequence>MQIIPLLTFCIAVCAKDECFWKSSSAYAGLAKKADKSLVEMVEKHLKTKIKDDTLMFKFVFEQNGAEEVYVAIGGVSISFAKFSCLTFLLICSARYSPQKRILY</sequence>
<protein>
    <submittedName>
        <fullName evidence="3">Uncharacterized protein</fullName>
    </submittedName>
</protein>
<dbReference type="EMBL" id="KN567275">
    <property type="protein sequence ID" value="KHJ84672.1"/>
    <property type="molecule type" value="Genomic_DNA"/>
</dbReference>
<proteinExistence type="predicted"/>
<keyword evidence="1" id="KW-1133">Transmembrane helix</keyword>
<gene>
    <name evidence="3" type="ORF">OESDEN_15611</name>
</gene>
<evidence type="ECO:0000256" key="1">
    <source>
        <dbReference type="SAM" id="Phobius"/>
    </source>
</evidence>
<accession>A0A0B1SMF1</accession>
<organism evidence="3 4">
    <name type="scientific">Oesophagostomum dentatum</name>
    <name type="common">Nodular worm</name>
    <dbReference type="NCBI Taxonomy" id="61180"/>
    <lineage>
        <taxon>Eukaryota</taxon>
        <taxon>Metazoa</taxon>
        <taxon>Ecdysozoa</taxon>
        <taxon>Nematoda</taxon>
        <taxon>Chromadorea</taxon>
        <taxon>Rhabditida</taxon>
        <taxon>Rhabditina</taxon>
        <taxon>Rhabditomorpha</taxon>
        <taxon>Strongyloidea</taxon>
        <taxon>Strongylidae</taxon>
        <taxon>Oesophagostomum</taxon>
    </lineage>
</organism>
<keyword evidence="1" id="KW-0472">Membrane</keyword>